<dbReference type="GO" id="GO:0042147">
    <property type="term" value="P:retrograde transport, endosome to Golgi"/>
    <property type="evidence" value="ECO:0007669"/>
    <property type="project" value="UniProtKB-UniRule"/>
</dbReference>
<dbReference type="EMBL" id="ML121527">
    <property type="protein sequence ID" value="RPB29463.1"/>
    <property type="molecule type" value="Genomic_DNA"/>
</dbReference>
<dbReference type="PANTHER" id="PTHR15954:SF4">
    <property type="entry name" value="VACUOLAR PROTEIN SORTING-ASSOCIATED PROTEIN 51 HOMOLOG"/>
    <property type="match status" value="1"/>
</dbReference>
<dbReference type="GO" id="GO:1990745">
    <property type="term" value="C:EARP complex"/>
    <property type="evidence" value="ECO:0007669"/>
    <property type="project" value="TreeGrafter"/>
</dbReference>
<dbReference type="GO" id="GO:0006869">
    <property type="term" value="P:lipid transport"/>
    <property type="evidence" value="ECO:0007669"/>
    <property type="project" value="UniProtKB-UniRule"/>
</dbReference>
<gene>
    <name evidence="3" type="ORF">L211DRAFT_17453</name>
</gene>
<comment type="subunit">
    <text evidence="2">Component of the Golgi-associated retrograde protein (GARP) complex.</text>
</comment>
<keyword evidence="2" id="KW-0653">Protein transport</keyword>
<protein>
    <recommendedName>
        <fullName evidence="2">Vacuolar protein sorting-associated protein 51 homolog</fullName>
    </recommendedName>
</protein>
<keyword evidence="2" id="KW-0333">Golgi apparatus</keyword>
<sequence>MDREGFDADKYVHALCSNSDLKELLRIENELVNEIRGFDGERKALVYDNYSKLISATDTIKKMRSSMEPLTPTTSTLEPAISHIAELSSSLTSTIHRLPPPRTRTPIAPNTALNKKETVKWALGAPERIRELLKQGKKEEAEKAWVVVKGMLEKWGDGVKGVKELRDNGEAALRGE</sequence>
<keyword evidence="2" id="KW-0445">Lipid transport</keyword>
<name>A0A3N4M2S2_9PEZI</name>
<dbReference type="InterPro" id="IPR014812">
    <property type="entry name" value="Vps51"/>
</dbReference>
<keyword evidence="4" id="KW-1185">Reference proteome</keyword>
<accession>A0A3N4M2S2</accession>
<dbReference type="Pfam" id="PF08700">
    <property type="entry name" value="VPS51_Exo84_N"/>
    <property type="match status" value="1"/>
</dbReference>
<dbReference type="InParanoid" id="A0A3N4M2S2"/>
<evidence type="ECO:0000313" key="4">
    <source>
        <dbReference type="Proteomes" id="UP000267821"/>
    </source>
</evidence>
<reference evidence="3 4" key="1">
    <citation type="journal article" date="2018" name="Nat. Ecol. Evol.">
        <title>Pezizomycetes genomes reveal the molecular basis of ectomycorrhizal truffle lifestyle.</title>
        <authorList>
            <person name="Murat C."/>
            <person name="Payen T."/>
            <person name="Noel B."/>
            <person name="Kuo A."/>
            <person name="Morin E."/>
            <person name="Chen J."/>
            <person name="Kohler A."/>
            <person name="Krizsan K."/>
            <person name="Balestrini R."/>
            <person name="Da Silva C."/>
            <person name="Montanini B."/>
            <person name="Hainaut M."/>
            <person name="Levati E."/>
            <person name="Barry K.W."/>
            <person name="Belfiori B."/>
            <person name="Cichocki N."/>
            <person name="Clum A."/>
            <person name="Dockter R.B."/>
            <person name="Fauchery L."/>
            <person name="Guy J."/>
            <person name="Iotti M."/>
            <person name="Le Tacon F."/>
            <person name="Lindquist E.A."/>
            <person name="Lipzen A."/>
            <person name="Malagnac F."/>
            <person name="Mello A."/>
            <person name="Molinier V."/>
            <person name="Miyauchi S."/>
            <person name="Poulain J."/>
            <person name="Riccioni C."/>
            <person name="Rubini A."/>
            <person name="Sitrit Y."/>
            <person name="Splivallo R."/>
            <person name="Traeger S."/>
            <person name="Wang M."/>
            <person name="Zifcakova L."/>
            <person name="Wipf D."/>
            <person name="Zambonelli A."/>
            <person name="Paolocci F."/>
            <person name="Nowrousian M."/>
            <person name="Ottonello S."/>
            <person name="Baldrian P."/>
            <person name="Spatafora J.W."/>
            <person name="Henrissat B."/>
            <person name="Nagy L.G."/>
            <person name="Aury J.M."/>
            <person name="Wincker P."/>
            <person name="Grigoriev I.V."/>
            <person name="Bonfante P."/>
            <person name="Martin F.M."/>
        </authorList>
    </citation>
    <scope>NUCLEOTIDE SEQUENCE [LARGE SCALE GENOMIC DNA]</scope>
    <source>
        <strain evidence="3 4">ATCC MYA-4762</strain>
    </source>
</reference>
<comment type="function">
    <text evidence="2">Acts as component of the GARP complex that is involved in retrograde transport from early and late endosomes to the trans-Golgi network (TGN).</text>
</comment>
<dbReference type="GO" id="GO:0016020">
    <property type="term" value="C:membrane"/>
    <property type="evidence" value="ECO:0007669"/>
    <property type="project" value="TreeGrafter"/>
</dbReference>
<comment type="subcellular location">
    <subcellularLocation>
        <location evidence="2">Golgi apparatus</location>
        <location evidence="2">trans-Golgi network</location>
    </subcellularLocation>
</comment>
<dbReference type="STRING" id="1051890.A0A3N4M2S2"/>
<dbReference type="GO" id="GO:0032456">
    <property type="term" value="P:endocytic recycling"/>
    <property type="evidence" value="ECO:0007669"/>
    <property type="project" value="TreeGrafter"/>
</dbReference>
<dbReference type="AlphaFoldDB" id="A0A3N4M2S2"/>
<dbReference type="GO" id="GO:0000938">
    <property type="term" value="C:GARP complex"/>
    <property type="evidence" value="ECO:0007669"/>
    <property type="project" value="UniProtKB-UniRule"/>
</dbReference>
<dbReference type="GO" id="GO:0005829">
    <property type="term" value="C:cytosol"/>
    <property type="evidence" value="ECO:0007669"/>
    <property type="project" value="GOC"/>
</dbReference>
<dbReference type="OrthoDB" id="203678at2759"/>
<dbReference type="PANTHER" id="PTHR15954">
    <property type="entry name" value="VACUOLAR PROTEIN SORTING-ASSOCIATED PROTEIN 51 HOMOLOG"/>
    <property type="match status" value="1"/>
</dbReference>
<organism evidence="3 4">
    <name type="scientific">Terfezia boudieri ATCC MYA-4762</name>
    <dbReference type="NCBI Taxonomy" id="1051890"/>
    <lineage>
        <taxon>Eukaryota</taxon>
        <taxon>Fungi</taxon>
        <taxon>Dikarya</taxon>
        <taxon>Ascomycota</taxon>
        <taxon>Pezizomycotina</taxon>
        <taxon>Pezizomycetes</taxon>
        <taxon>Pezizales</taxon>
        <taxon>Pezizaceae</taxon>
        <taxon>Terfezia</taxon>
    </lineage>
</organism>
<keyword evidence="2" id="KW-0813">Transport</keyword>
<dbReference type="Proteomes" id="UP000267821">
    <property type="component" value="Unassembled WGS sequence"/>
</dbReference>
<proteinExistence type="inferred from homology"/>
<dbReference type="GO" id="GO:0007030">
    <property type="term" value="P:Golgi organization"/>
    <property type="evidence" value="ECO:0007669"/>
    <property type="project" value="UniProtKB-UniRule"/>
</dbReference>
<dbReference type="GO" id="GO:0015031">
    <property type="term" value="P:protein transport"/>
    <property type="evidence" value="ECO:0007669"/>
    <property type="project" value="UniProtKB-UniRule"/>
</dbReference>
<evidence type="ECO:0000313" key="3">
    <source>
        <dbReference type="EMBL" id="RPB29463.1"/>
    </source>
</evidence>
<comment type="similarity">
    <text evidence="1 2">Belongs to the VPS51 family.</text>
</comment>
<evidence type="ECO:0000256" key="1">
    <source>
        <dbReference type="ARBA" id="ARBA00006080"/>
    </source>
</evidence>
<evidence type="ECO:0000256" key="2">
    <source>
        <dbReference type="RuleBase" id="RU368010"/>
    </source>
</evidence>
<dbReference type="GO" id="GO:0048193">
    <property type="term" value="P:Golgi vesicle transport"/>
    <property type="evidence" value="ECO:0007669"/>
    <property type="project" value="TreeGrafter"/>
</dbReference>